<evidence type="ECO:0000256" key="9">
    <source>
        <dbReference type="SAM" id="Phobius"/>
    </source>
</evidence>
<keyword evidence="9" id="KW-0812">Transmembrane</keyword>
<feature type="binding site" evidence="7">
    <location>
        <position position="227"/>
    </location>
    <ligand>
        <name>ATP</name>
        <dbReference type="ChEBI" id="CHEBI:30616"/>
    </ligand>
</feature>
<proteinExistence type="inferred from homology"/>
<evidence type="ECO:0000256" key="3">
    <source>
        <dbReference type="ARBA" id="ARBA00023034"/>
    </source>
</evidence>
<feature type="binding site" evidence="8">
    <location>
        <position position="248"/>
    </location>
    <ligand>
        <name>Mn(2+)</name>
        <dbReference type="ChEBI" id="CHEBI:29035"/>
    </ligand>
</feature>
<dbReference type="InterPro" id="IPR009581">
    <property type="entry name" value="FAM20_C"/>
</dbReference>
<dbReference type="AlphaFoldDB" id="A0A8J2P9H3"/>
<dbReference type="Proteomes" id="UP000708208">
    <property type="component" value="Unassembled WGS sequence"/>
</dbReference>
<comment type="similarity">
    <text evidence="2">Belongs to the FAM20 family.</text>
</comment>
<feature type="binding site" evidence="7">
    <location>
        <begin position="330"/>
        <end position="333"/>
    </location>
    <ligand>
        <name>ATP</name>
        <dbReference type="ChEBI" id="CHEBI:30616"/>
    </ligand>
</feature>
<evidence type="ECO:0000256" key="5">
    <source>
        <dbReference type="ARBA" id="ARBA00023180"/>
    </source>
</evidence>
<evidence type="ECO:0000256" key="6">
    <source>
        <dbReference type="PIRSR" id="PIRSR624869-1"/>
    </source>
</evidence>
<evidence type="ECO:0000313" key="12">
    <source>
        <dbReference type="Proteomes" id="UP000708208"/>
    </source>
</evidence>
<accession>A0A8J2P9H3</accession>
<dbReference type="GO" id="GO:0004674">
    <property type="term" value="F:protein serine/threonine kinase activity"/>
    <property type="evidence" value="ECO:0007669"/>
    <property type="project" value="TreeGrafter"/>
</dbReference>
<dbReference type="PANTHER" id="PTHR12450">
    <property type="entry name" value="DENTIN MATRIX PROTEIN 4 PROTEIN FAM20"/>
    <property type="match status" value="1"/>
</dbReference>
<evidence type="ECO:0000313" key="11">
    <source>
        <dbReference type="EMBL" id="CAG7728586.1"/>
    </source>
</evidence>
<evidence type="ECO:0000256" key="8">
    <source>
        <dbReference type="PIRSR" id="PIRSR624869-3"/>
    </source>
</evidence>
<protein>
    <recommendedName>
        <fullName evidence="10">FAM20 C-terminal domain-containing protein</fullName>
    </recommendedName>
</protein>
<comment type="subcellular location">
    <subcellularLocation>
        <location evidence="1">Golgi apparatus</location>
    </subcellularLocation>
</comment>
<comment type="caution">
    <text evidence="11">The sequence shown here is derived from an EMBL/GenBank/DDBJ whole genome shotgun (WGS) entry which is preliminary data.</text>
</comment>
<dbReference type="GO" id="GO:0005524">
    <property type="term" value="F:ATP binding"/>
    <property type="evidence" value="ECO:0007669"/>
    <property type="project" value="UniProtKB-KW"/>
</dbReference>
<feature type="domain" description="FAM20 C-terminal" evidence="10">
    <location>
        <begin position="294"/>
        <end position="415"/>
    </location>
</feature>
<keyword evidence="5" id="KW-0325">Glycoprotein</keyword>
<keyword evidence="8" id="KW-0464">Manganese</keyword>
<organism evidence="11 12">
    <name type="scientific">Allacma fusca</name>
    <dbReference type="NCBI Taxonomy" id="39272"/>
    <lineage>
        <taxon>Eukaryota</taxon>
        <taxon>Metazoa</taxon>
        <taxon>Ecdysozoa</taxon>
        <taxon>Arthropoda</taxon>
        <taxon>Hexapoda</taxon>
        <taxon>Collembola</taxon>
        <taxon>Symphypleona</taxon>
        <taxon>Sminthuridae</taxon>
        <taxon>Allacma</taxon>
    </lineage>
</organism>
<comment type="cofactor">
    <cofactor evidence="8">
        <name>Mn(2+)</name>
        <dbReference type="ChEBI" id="CHEBI:29035"/>
    </cofactor>
</comment>
<sequence length="461" mass="52178">MKWKERIILTLLGALGGITIILLCEFHGHKSRGKLGGPGSGGVGADNSGNRLSNESSILAYIFPKKYSEGSQETFENLLGSSRLVAAKALKRQQGGKLSLRGSPLTVMTKGSVRALGSIIRDEFGDLERMLDPSKQEYLLREREEDDNPSIADVLEINLKSRANLSNFEKFQLLVRKQTLYTEEDGVVDHLLEDMLTQDLTRVEQKKGGTQFKLVVDFASTGQAILKPMRFPRDRETLPNHFYFSDFERHNAEIAAFHVDRVLGFRRAPPVVGRLLNISSEIYPLAEGYLLHTFFISPAGNICFHGKCSYYCDTSHAICGNPDILEVSLAALLPPQEAAPRKSWLHPWRRSYHKRHKAKWEIDEAYCDTVRSEPPYDRGRRLLDLIDMSILDFLIGNMDRHHYETFKMFGNYSFLKVNVGETSQIPQRSRVSKHRFKEISSKRSTPASFTGRTFLCLGSTC</sequence>
<keyword evidence="7" id="KW-0547">Nucleotide-binding</keyword>
<keyword evidence="12" id="KW-1185">Reference proteome</keyword>
<keyword evidence="4" id="KW-1015">Disulfide bond</keyword>
<evidence type="ECO:0000256" key="7">
    <source>
        <dbReference type="PIRSR" id="PIRSR624869-2"/>
    </source>
</evidence>
<feature type="binding site" evidence="7">
    <location>
        <position position="211"/>
    </location>
    <ligand>
        <name>ATP</name>
        <dbReference type="ChEBI" id="CHEBI:30616"/>
    </ligand>
</feature>
<dbReference type="GO" id="GO:0005794">
    <property type="term" value="C:Golgi apparatus"/>
    <property type="evidence" value="ECO:0007669"/>
    <property type="project" value="UniProtKB-SubCell"/>
</dbReference>
<feature type="binding site" evidence="7">
    <location>
        <position position="404"/>
    </location>
    <ligand>
        <name>ATP</name>
        <dbReference type="ChEBI" id="CHEBI:30616"/>
    </ligand>
</feature>
<feature type="transmembrane region" description="Helical" evidence="9">
    <location>
        <begin position="6"/>
        <end position="24"/>
    </location>
</feature>
<keyword evidence="9" id="KW-0472">Membrane</keyword>
<evidence type="ECO:0000259" key="10">
    <source>
        <dbReference type="Pfam" id="PF06702"/>
    </source>
</evidence>
<keyword evidence="9" id="KW-1133">Transmembrane helix</keyword>
<evidence type="ECO:0000256" key="1">
    <source>
        <dbReference type="ARBA" id="ARBA00004555"/>
    </source>
</evidence>
<reference evidence="11" key="1">
    <citation type="submission" date="2021-06" db="EMBL/GenBank/DDBJ databases">
        <authorList>
            <person name="Hodson N. C."/>
            <person name="Mongue J. A."/>
            <person name="Jaron S. K."/>
        </authorList>
    </citation>
    <scope>NUCLEOTIDE SEQUENCE</scope>
</reference>
<feature type="binding site" evidence="7">
    <location>
        <position position="248"/>
    </location>
    <ligand>
        <name>ATP</name>
        <dbReference type="ChEBI" id="CHEBI:30616"/>
    </ligand>
</feature>
<feature type="active site" evidence="6">
    <location>
        <position position="399"/>
    </location>
</feature>
<dbReference type="OrthoDB" id="8583677at2759"/>
<evidence type="ECO:0000256" key="4">
    <source>
        <dbReference type="ARBA" id="ARBA00023157"/>
    </source>
</evidence>
<dbReference type="GO" id="GO:0046872">
    <property type="term" value="F:metal ion binding"/>
    <property type="evidence" value="ECO:0007669"/>
    <property type="project" value="UniProtKB-KW"/>
</dbReference>
<keyword evidence="7" id="KW-0067">ATP-binding</keyword>
<dbReference type="EMBL" id="CAJVCH010165186">
    <property type="protein sequence ID" value="CAG7728586.1"/>
    <property type="molecule type" value="Genomic_DNA"/>
</dbReference>
<gene>
    <name evidence="11" type="ORF">AFUS01_LOCUS17353</name>
</gene>
<evidence type="ECO:0000256" key="2">
    <source>
        <dbReference type="ARBA" id="ARBA00006557"/>
    </source>
</evidence>
<dbReference type="PANTHER" id="PTHR12450:SF22">
    <property type="entry name" value="EXTRACELLULAR SERINE_THREONINE PROTEIN CG31145"/>
    <property type="match status" value="1"/>
</dbReference>
<dbReference type="Pfam" id="PF06702">
    <property type="entry name" value="Fam20C"/>
    <property type="match status" value="1"/>
</dbReference>
<name>A0A8J2P9H3_9HEXA</name>
<keyword evidence="3" id="KW-0333">Golgi apparatus</keyword>
<dbReference type="InterPro" id="IPR024869">
    <property type="entry name" value="FAM20"/>
</dbReference>
<keyword evidence="8" id="KW-0479">Metal-binding</keyword>